<feature type="transmembrane region" description="Helical" evidence="13">
    <location>
        <begin position="114"/>
        <end position="135"/>
    </location>
</feature>
<keyword evidence="7 13" id="KW-0812">Transmembrane</keyword>
<organism evidence="14 15">
    <name type="scientific">Parvularcula lutaonensis</name>
    <dbReference type="NCBI Taxonomy" id="491923"/>
    <lineage>
        <taxon>Bacteria</taxon>
        <taxon>Pseudomonadati</taxon>
        <taxon>Pseudomonadota</taxon>
        <taxon>Alphaproteobacteria</taxon>
        <taxon>Parvularculales</taxon>
        <taxon>Parvularculaceae</taxon>
        <taxon>Parvularcula</taxon>
    </lineage>
</organism>
<evidence type="ECO:0000256" key="9">
    <source>
        <dbReference type="ARBA" id="ARBA00022989"/>
    </source>
</evidence>
<gene>
    <name evidence="14" type="primary">sdhC</name>
    <name evidence="14" type="ORF">ACFONP_03990</name>
</gene>
<evidence type="ECO:0000313" key="15">
    <source>
        <dbReference type="Proteomes" id="UP001595607"/>
    </source>
</evidence>
<proteinExistence type="inferred from homology"/>
<comment type="similarity">
    <text evidence="4">Belongs to the cytochrome b560 family.</text>
</comment>
<sequence>MSESAHQVKFIPGRNAPMSPHLQVWKFTVTMAASITHRATGIANAIGMLLLTAWIASAAISEDAFDAVMGFLGSTLGLILLVGFTWSIMFHLVNGLRYLAMDSGKAISKEAGNLTATLAFVASVILTGLIFWAGFTFGGAN</sequence>
<evidence type="ECO:0000313" key="14">
    <source>
        <dbReference type="EMBL" id="MFC3301884.1"/>
    </source>
</evidence>
<evidence type="ECO:0000256" key="10">
    <source>
        <dbReference type="ARBA" id="ARBA00023004"/>
    </source>
</evidence>
<evidence type="ECO:0000256" key="12">
    <source>
        <dbReference type="ARBA" id="ARBA00025912"/>
    </source>
</evidence>
<evidence type="ECO:0000256" key="1">
    <source>
        <dbReference type="ARBA" id="ARBA00001971"/>
    </source>
</evidence>
<feature type="transmembrane region" description="Helical" evidence="13">
    <location>
        <begin position="67"/>
        <end position="93"/>
    </location>
</feature>
<evidence type="ECO:0000256" key="6">
    <source>
        <dbReference type="ARBA" id="ARBA00022617"/>
    </source>
</evidence>
<keyword evidence="8" id="KW-0479">Metal-binding</keyword>
<protein>
    <recommendedName>
        <fullName evidence="5">Succinate dehydrogenase cytochrome b556 subunit</fullName>
    </recommendedName>
</protein>
<evidence type="ECO:0000256" key="8">
    <source>
        <dbReference type="ARBA" id="ARBA00022723"/>
    </source>
</evidence>
<comment type="caution">
    <text evidence="14">The sequence shown here is derived from an EMBL/GenBank/DDBJ whole genome shotgun (WGS) entry which is preliminary data.</text>
</comment>
<dbReference type="RefSeq" id="WP_189573716.1">
    <property type="nucleotide sequence ID" value="NZ_BMXU01000001.1"/>
</dbReference>
<comment type="subunit">
    <text evidence="12">Part of an enzyme complex containing four subunits: a flavoprotein, an iron-sulfur protein, plus two membrane-anchoring proteins, SdhC and SdhD. The complex can form homotrimers.</text>
</comment>
<name>A0ABV7M8V1_9PROT</name>
<evidence type="ECO:0000256" key="7">
    <source>
        <dbReference type="ARBA" id="ARBA00022692"/>
    </source>
</evidence>
<accession>A0ABV7M8V1</accession>
<evidence type="ECO:0000256" key="4">
    <source>
        <dbReference type="ARBA" id="ARBA00007244"/>
    </source>
</evidence>
<dbReference type="Proteomes" id="UP001595607">
    <property type="component" value="Unassembled WGS sequence"/>
</dbReference>
<dbReference type="SUPFAM" id="SSF81343">
    <property type="entry name" value="Fumarate reductase respiratory complex transmembrane subunits"/>
    <property type="match status" value="1"/>
</dbReference>
<dbReference type="PANTHER" id="PTHR10978">
    <property type="entry name" value="SUCCINATE DEHYDROGENASE CYTOCHROME B560 SUBUNIT"/>
    <property type="match status" value="1"/>
</dbReference>
<dbReference type="PANTHER" id="PTHR10978:SF5">
    <property type="entry name" value="SUCCINATE DEHYDROGENASE CYTOCHROME B560 SUBUNIT, MITOCHONDRIAL"/>
    <property type="match status" value="1"/>
</dbReference>
<keyword evidence="15" id="KW-1185">Reference proteome</keyword>
<dbReference type="InterPro" id="IPR014314">
    <property type="entry name" value="Succ_DH_cytb556"/>
</dbReference>
<keyword evidence="6" id="KW-0349">Heme</keyword>
<keyword evidence="9 13" id="KW-1133">Transmembrane helix</keyword>
<dbReference type="CDD" id="cd03499">
    <property type="entry name" value="SQR_TypeC_SdhC"/>
    <property type="match status" value="1"/>
</dbReference>
<feature type="transmembrane region" description="Helical" evidence="13">
    <location>
        <begin position="41"/>
        <end position="61"/>
    </location>
</feature>
<reference evidence="15" key="1">
    <citation type="journal article" date="2019" name="Int. J. Syst. Evol. Microbiol.">
        <title>The Global Catalogue of Microorganisms (GCM) 10K type strain sequencing project: providing services to taxonomists for standard genome sequencing and annotation.</title>
        <authorList>
            <consortium name="The Broad Institute Genomics Platform"/>
            <consortium name="The Broad Institute Genome Sequencing Center for Infectious Disease"/>
            <person name="Wu L."/>
            <person name="Ma J."/>
        </authorList>
    </citation>
    <scope>NUCLEOTIDE SEQUENCE [LARGE SCALE GENOMIC DNA]</scope>
    <source>
        <strain evidence="15">KCTC 22245</strain>
    </source>
</reference>
<evidence type="ECO:0000256" key="2">
    <source>
        <dbReference type="ARBA" id="ARBA00004050"/>
    </source>
</evidence>
<dbReference type="NCBIfam" id="TIGR02970">
    <property type="entry name" value="succ_dehyd_cytB"/>
    <property type="match status" value="1"/>
</dbReference>
<evidence type="ECO:0000256" key="5">
    <source>
        <dbReference type="ARBA" id="ARBA00020076"/>
    </source>
</evidence>
<dbReference type="EMBL" id="JBHRVA010000002">
    <property type="protein sequence ID" value="MFC3301884.1"/>
    <property type="molecule type" value="Genomic_DNA"/>
</dbReference>
<dbReference type="PIRSF" id="PIRSF000178">
    <property type="entry name" value="SDH_cyt_b560"/>
    <property type="match status" value="1"/>
</dbReference>
<dbReference type="InterPro" id="IPR034804">
    <property type="entry name" value="SQR/QFR_C/D"/>
</dbReference>
<dbReference type="Gene3D" id="1.20.1300.10">
    <property type="entry name" value="Fumarate reductase/succinate dehydrogenase, transmembrane subunit"/>
    <property type="match status" value="1"/>
</dbReference>
<comment type="function">
    <text evidence="2">Membrane-anchoring subunit of succinate dehydrogenase (SDH).</text>
</comment>
<dbReference type="InterPro" id="IPR000701">
    <property type="entry name" value="SuccDH_FuR_B_TM-su"/>
</dbReference>
<keyword evidence="11 13" id="KW-0472">Membrane</keyword>
<keyword evidence="10" id="KW-0408">Iron</keyword>
<evidence type="ECO:0000256" key="3">
    <source>
        <dbReference type="ARBA" id="ARBA00004370"/>
    </source>
</evidence>
<comment type="subcellular location">
    <subcellularLocation>
        <location evidence="3">Membrane</location>
    </subcellularLocation>
</comment>
<evidence type="ECO:0000256" key="13">
    <source>
        <dbReference type="SAM" id="Phobius"/>
    </source>
</evidence>
<comment type="cofactor">
    <cofactor evidence="1">
        <name>heme</name>
        <dbReference type="ChEBI" id="CHEBI:30413"/>
    </cofactor>
</comment>
<dbReference type="Pfam" id="PF01127">
    <property type="entry name" value="Sdh_cyt"/>
    <property type="match status" value="1"/>
</dbReference>
<evidence type="ECO:0000256" key="11">
    <source>
        <dbReference type="ARBA" id="ARBA00023136"/>
    </source>
</evidence>